<keyword evidence="1" id="KW-0808">Transferase</keyword>
<protein>
    <submittedName>
        <fullName evidence="1">CoA transferase</fullName>
    </submittedName>
</protein>
<geneLocation type="plasmid" evidence="2">
    <name>patcfbp5877b</name>
</geneLocation>
<dbReference type="Proteomes" id="UP000298579">
    <property type="component" value="Plasmid pAtCFBP5877b"/>
</dbReference>
<dbReference type="InterPro" id="IPR044855">
    <property type="entry name" value="CoA-Trfase_III_dom3_sf"/>
</dbReference>
<accession>A0AAE6BJ08</accession>
<dbReference type="PANTHER" id="PTHR48228:SF5">
    <property type="entry name" value="ALPHA-METHYLACYL-COA RACEMASE"/>
    <property type="match status" value="1"/>
</dbReference>
<dbReference type="SUPFAM" id="SSF89796">
    <property type="entry name" value="CoA-transferase family III (CaiB/BaiF)"/>
    <property type="match status" value="1"/>
</dbReference>
<evidence type="ECO:0000313" key="2">
    <source>
        <dbReference type="Proteomes" id="UP000298579"/>
    </source>
</evidence>
<proteinExistence type="predicted"/>
<dbReference type="Gene3D" id="3.40.50.10540">
    <property type="entry name" value="Crotonobetainyl-coa:carnitine coa-transferase, domain 1"/>
    <property type="match status" value="1"/>
</dbReference>
<dbReference type="Gene3D" id="3.30.1540.10">
    <property type="entry name" value="formyl-coa transferase, domain 3"/>
    <property type="match status" value="1"/>
</dbReference>
<keyword evidence="1" id="KW-0614">Plasmid</keyword>
<evidence type="ECO:0000313" key="1">
    <source>
        <dbReference type="EMBL" id="QCL82846.1"/>
    </source>
</evidence>
<name>A0AAE6BJ08_AGRTU</name>
<dbReference type="EMBL" id="CP039900">
    <property type="protein sequence ID" value="QCL82846.1"/>
    <property type="molecule type" value="Genomic_DNA"/>
</dbReference>
<dbReference type="GO" id="GO:0016740">
    <property type="term" value="F:transferase activity"/>
    <property type="evidence" value="ECO:0007669"/>
    <property type="project" value="UniProtKB-KW"/>
</dbReference>
<dbReference type="InterPro" id="IPR023606">
    <property type="entry name" value="CoA-Trfase_III_dom_1_sf"/>
</dbReference>
<reference evidence="1 2" key="1">
    <citation type="submission" date="2019-04" db="EMBL/GenBank/DDBJ databases">
        <title>Complete genome sequence of Agrobacterium tumefaciens CFBP5877.</title>
        <authorList>
            <person name="Huang Y.-Y."/>
            <person name="Chiang H.-Y."/>
            <person name="Chou L."/>
            <person name="Lai E.-M."/>
            <person name="Kuo C.-H."/>
        </authorList>
    </citation>
    <scope>NUCLEOTIDE SEQUENCE [LARGE SCALE GENOMIC DNA]</scope>
    <source>
        <strain evidence="1 2">CFBP5877</strain>
        <plasmid evidence="2">patcfbp5877b</plasmid>
    </source>
</reference>
<dbReference type="RefSeq" id="WP_080830820.1">
    <property type="nucleotide sequence ID" value="NZ_CP039891.1"/>
</dbReference>
<dbReference type="InterPro" id="IPR050509">
    <property type="entry name" value="CoA-transferase_III"/>
</dbReference>
<organism evidence="1 2">
    <name type="scientific">Agrobacterium tumefaciens</name>
    <dbReference type="NCBI Taxonomy" id="358"/>
    <lineage>
        <taxon>Bacteria</taxon>
        <taxon>Pseudomonadati</taxon>
        <taxon>Pseudomonadota</taxon>
        <taxon>Alphaproteobacteria</taxon>
        <taxon>Hyphomicrobiales</taxon>
        <taxon>Rhizobiaceae</taxon>
        <taxon>Rhizobium/Agrobacterium group</taxon>
        <taxon>Agrobacterium</taxon>
        <taxon>Agrobacterium tumefaciens complex</taxon>
    </lineage>
</organism>
<dbReference type="AlphaFoldDB" id="A0AAE6BJ08"/>
<gene>
    <name evidence="1" type="ORF">CFBP5877_27510</name>
</gene>
<dbReference type="PANTHER" id="PTHR48228">
    <property type="entry name" value="SUCCINYL-COA--D-CITRAMALATE COA-TRANSFERASE"/>
    <property type="match status" value="1"/>
</dbReference>
<dbReference type="Pfam" id="PF02515">
    <property type="entry name" value="CoA_transf_3"/>
    <property type="match status" value="1"/>
</dbReference>
<dbReference type="InterPro" id="IPR003673">
    <property type="entry name" value="CoA-Trfase_fam_III"/>
</dbReference>
<sequence length="403" mass="43369">MKLSGVRVLDLSQFMAGPLISAVMRDHGADVIKIESRTGDPTRHAGRVGEEESTFFASLNRGKRYVAVDLKAPQSRSALQKLVQAADVLVESFGPGTSRRLGLDYNTVKDWNPDLVYCSVSAFGQTGPLREVGSHDQLVQAIAGTYARGHDGSPIAPTVPIAGVVAAYSALSGILMALLAAREGRGGDHLDLSMFDATLTARPTALSQALSTLDAPQEFTFNVGIALLSTYRTADAKWLSLGAHEPRYARALLQALEREDLIPHAITPGADQSAVASFLRRAFASRTLDEWLEWTKDKRLSLGPVLNFAEALAHPHTEARSMLLRDRNGRPHLGTPLKFSADPGEPDLRLGRVGEDTLAVLKEIGIDENSLDELLRTEAIFAPDAPGIGAGYKTILQEAPIHG</sequence>